<dbReference type="SUPFAM" id="SSF50475">
    <property type="entry name" value="FMN-binding split barrel"/>
    <property type="match status" value="1"/>
</dbReference>
<dbReference type="Pfam" id="PF20766">
    <property type="entry name" value="DUF447_C"/>
    <property type="match status" value="1"/>
</dbReference>
<sequence length="189" mass="20384">MILEGLVTTLDGTGAPHLAPMGPRVTADFARFTLRPFPTSNTYQNLLRHREGVLHVTDDALLLAKAAIGAVGIVPATRPADRVRGFVLADSCRHFEFVVTSVDATGERVSLEAEVVHAGHTRDFFGFNRAKHAVVEAAIFATRLHILPLAEVAAEFAKLRVIVGKTGGPDERAAMDLLEAKLRDVEAGR</sequence>
<dbReference type="RefSeq" id="WP_210653952.1">
    <property type="nucleotide sequence ID" value="NZ_JAGKQQ010000001.1"/>
</dbReference>
<evidence type="ECO:0000259" key="2">
    <source>
        <dbReference type="Pfam" id="PF20766"/>
    </source>
</evidence>
<keyword evidence="4" id="KW-1185">Reference proteome</keyword>
<evidence type="ECO:0000313" key="3">
    <source>
        <dbReference type="EMBL" id="MBP3955898.1"/>
    </source>
</evidence>
<feature type="domain" description="DUF447" evidence="1">
    <location>
        <begin position="4"/>
        <end position="119"/>
    </location>
</feature>
<organism evidence="3 4">
    <name type="scientific">Gemmata palustris</name>
    <dbReference type="NCBI Taxonomy" id="2822762"/>
    <lineage>
        <taxon>Bacteria</taxon>
        <taxon>Pseudomonadati</taxon>
        <taxon>Planctomycetota</taxon>
        <taxon>Planctomycetia</taxon>
        <taxon>Gemmatales</taxon>
        <taxon>Gemmataceae</taxon>
        <taxon>Gemmata</taxon>
    </lineage>
</organism>
<dbReference type="Proteomes" id="UP000676565">
    <property type="component" value="Unassembled WGS sequence"/>
</dbReference>
<dbReference type="Pfam" id="PF04289">
    <property type="entry name" value="DUF447_N"/>
    <property type="match status" value="1"/>
</dbReference>
<dbReference type="Gene3D" id="2.30.110.10">
    <property type="entry name" value="Electron Transport, Fmn-binding Protein, Chain A"/>
    <property type="match status" value="1"/>
</dbReference>
<dbReference type="InterPro" id="IPR007386">
    <property type="entry name" value="DUF447_N"/>
</dbReference>
<dbReference type="InterPro" id="IPR049288">
    <property type="entry name" value="DUF447_C"/>
</dbReference>
<dbReference type="EMBL" id="JAGKQQ010000001">
    <property type="protein sequence ID" value="MBP3955898.1"/>
    <property type="molecule type" value="Genomic_DNA"/>
</dbReference>
<comment type="caution">
    <text evidence="3">The sequence shown here is derived from an EMBL/GenBank/DDBJ whole genome shotgun (WGS) entry which is preliminary data.</text>
</comment>
<evidence type="ECO:0000313" key="4">
    <source>
        <dbReference type="Proteomes" id="UP000676565"/>
    </source>
</evidence>
<protein>
    <submittedName>
        <fullName evidence="3">DUF447 family protein</fullName>
    </submittedName>
</protein>
<gene>
    <name evidence="3" type="ORF">J8F10_11435</name>
</gene>
<accession>A0ABS5BQD3</accession>
<dbReference type="InterPro" id="IPR012349">
    <property type="entry name" value="Split_barrel_FMN-bd"/>
</dbReference>
<reference evidence="3 4" key="1">
    <citation type="submission" date="2021-04" db="EMBL/GenBank/DDBJ databases">
        <authorList>
            <person name="Ivanova A."/>
        </authorList>
    </citation>
    <scope>NUCLEOTIDE SEQUENCE [LARGE SCALE GENOMIC DNA]</scope>
    <source>
        <strain evidence="3 4">G18</strain>
    </source>
</reference>
<evidence type="ECO:0000259" key="1">
    <source>
        <dbReference type="Pfam" id="PF04289"/>
    </source>
</evidence>
<feature type="domain" description="DUF447" evidence="2">
    <location>
        <begin position="128"/>
        <end position="179"/>
    </location>
</feature>
<name>A0ABS5BQD3_9BACT</name>
<proteinExistence type="predicted"/>
<dbReference type="Gene3D" id="1.20.58.290">
    <property type="entry name" value="Hypothetical membrane protein ta0354_69_121"/>
    <property type="match status" value="1"/>
</dbReference>